<evidence type="ECO:0000313" key="2">
    <source>
        <dbReference type="EMBL" id="VVA14404.1"/>
    </source>
</evidence>
<dbReference type="AlphaFoldDB" id="A0A5E4EFC5"/>
<dbReference type="Proteomes" id="UP000327085">
    <property type="component" value="Chromosome 6"/>
</dbReference>
<evidence type="ECO:0000313" key="3">
    <source>
        <dbReference type="Proteomes" id="UP000327085"/>
    </source>
</evidence>
<proteinExistence type="predicted"/>
<keyword evidence="4" id="KW-1185">Reference proteome</keyword>
<evidence type="ECO:0000313" key="4">
    <source>
        <dbReference type="Proteomes" id="UP001054821"/>
    </source>
</evidence>
<reference evidence="2" key="1">
    <citation type="submission" date="2019-07" db="EMBL/GenBank/DDBJ databases">
        <authorList>
            <person name="Alioto T."/>
            <person name="Alioto T."/>
            <person name="Gomez Garrido J."/>
        </authorList>
    </citation>
    <scope>NUCLEOTIDE SEQUENCE</scope>
</reference>
<gene>
    <name evidence="2" type="ORF">ALMOND_2B006303</name>
    <name evidence="1" type="ORF">L3X38_035142</name>
</gene>
<name>A0A5E4EFC5_PRUDU</name>
<reference evidence="3" key="2">
    <citation type="journal article" date="2020" name="Plant J.">
        <title>Transposons played a major role in the diversification between the closely related almond and peach genomes: results from the almond genome sequence.</title>
        <authorList>
            <person name="Alioto T."/>
            <person name="Alexiou K.G."/>
            <person name="Bardil A."/>
            <person name="Barteri F."/>
            <person name="Castanera R."/>
            <person name="Cruz F."/>
            <person name="Dhingra A."/>
            <person name="Duval H."/>
            <person name="Fernandez I Marti A."/>
            <person name="Frias L."/>
            <person name="Galan B."/>
            <person name="Garcia J.L."/>
            <person name="Howad W."/>
            <person name="Gomez-Garrido J."/>
            <person name="Gut M."/>
            <person name="Julca I."/>
            <person name="Morata J."/>
            <person name="Puigdomenech P."/>
            <person name="Ribeca P."/>
            <person name="Rubio Cabetas M.J."/>
            <person name="Vlasova A."/>
            <person name="Wirthensohn M."/>
            <person name="Garcia-Mas J."/>
            <person name="Gabaldon T."/>
            <person name="Casacuberta J.M."/>
            <person name="Arus P."/>
        </authorList>
    </citation>
    <scope>NUCLEOTIDE SEQUENCE [LARGE SCALE GENOMIC DNA]</scope>
    <source>
        <strain evidence="3">cv. Texas</strain>
    </source>
</reference>
<reference evidence="1 4" key="3">
    <citation type="journal article" date="2022" name="G3 (Bethesda)">
        <title>Whole-genome sequence and methylome profiling of the almond [Prunus dulcis (Mill.) D.A. Webb] cultivar 'Nonpareil'.</title>
        <authorList>
            <person name="D'Amico-Willman K.M."/>
            <person name="Ouma W.Z."/>
            <person name="Meulia T."/>
            <person name="Sideli G.M."/>
            <person name="Gradziel T.M."/>
            <person name="Fresnedo-Ramirez J."/>
        </authorList>
    </citation>
    <scope>NUCLEOTIDE SEQUENCE [LARGE SCALE GENOMIC DNA]</scope>
    <source>
        <strain evidence="1">Clone GOH B32 T37-40</strain>
    </source>
</reference>
<dbReference type="EMBL" id="CABIKO010000010">
    <property type="protein sequence ID" value="VVA14404.1"/>
    <property type="molecule type" value="Genomic_DNA"/>
</dbReference>
<dbReference type="InParanoid" id="A0A5E4EFC5"/>
<protein>
    <submittedName>
        <fullName evidence="2">PREDICTED: NDR1/HIN1-Like 3</fullName>
    </submittedName>
</protein>
<dbReference type="EMBL" id="JAJFAZ020000006">
    <property type="protein sequence ID" value="KAI5326068.1"/>
    <property type="molecule type" value="Genomic_DNA"/>
</dbReference>
<dbReference type="Proteomes" id="UP001054821">
    <property type="component" value="Chromosome 6"/>
</dbReference>
<evidence type="ECO:0000313" key="1">
    <source>
        <dbReference type="EMBL" id="KAI5326068.1"/>
    </source>
</evidence>
<organism evidence="2 3">
    <name type="scientific">Prunus dulcis</name>
    <name type="common">Almond</name>
    <name type="synonym">Amygdalus dulcis</name>
    <dbReference type="NCBI Taxonomy" id="3755"/>
    <lineage>
        <taxon>Eukaryota</taxon>
        <taxon>Viridiplantae</taxon>
        <taxon>Streptophyta</taxon>
        <taxon>Embryophyta</taxon>
        <taxon>Tracheophyta</taxon>
        <taxon>Spermatophyta</taxon>
        <taxon>Magnoliopsida</taxon>
        <taxon>eudicotyledons</taxon>
        <taxon>Gunneridae</taxon>
        <taxon>Pentapetalae</taxon>
        <taxon>rosids</taxon>
        <taxon>fabids</taxon>
        <taxon>Rosales</taxon>
        <taxon>Rosaceae</taxon>
        <taxon>Amygdaloideae</taxon>
        <taxon>Amygdaleae</taxon>
        <taxon>Prunus</taxon>
    </lineage>
</organism>
<accession>A0A5E4EFC5</accession>
<sequence length="206" mass="23589">MVRCIVLILIVTSALLVAGAAHGMIMYFLHFDGRSELLKYQVKYIWLVTHNLTRNDTVLQYYVAVNGTVENPNRKCAYVINHADGVLYSAINQTNNLMLQRTNETYFSNDFNVGPKRVKLFNTWFFKGETQVALGADEVSKLKNSTSFDLIFRLYVNCYTRIGARTRRYMHLVSCYLKVPFLSSIQSVAQNFNATGCDLDQIIMIK</sequence>
<dbReference type="Gramene" id="VVA14404">
    <property type="protein sequence ID" value="VVA14404"/>
    <property type="gene ID" value="Prudul26B006303"/>
</dbReference>